<reference evidence="1 2" key="1">
    <citation type="submission" date="2014-04" db="EMBL/GenBank/DDBJ databases">
        <authorList>
            <consortium name="DOE Joint Genome Institute"/>
            <person name="Kuo A."/>
            <person name="Ruytinx J."/>
            <person name="Rineau F."/>
            <person name="Colpaert J."/>
            <person name="Kohler A."/>
            <person name="Nagy L.G."/>
            <person name="Floudas D."/>
            <person name="Copeland A."/>
            <person name="Barry K.W."/>
            <person name="Cichocki N."/>
            <person name="Veneault-Fourrey C."/>
            <person name="LaButti K."/>
            <person name="Lindquist E.A."/>
            <person name="Lipzen A."/>
            <person name="Lundell T."/>
            <person name="Morin E."/>
            <person name="Murat C."/>
            <person name="Sun H."/>
            <person name="Tunlid A."/>
            <person name="Henrissat B."/>
            <person name="Grigoriev I.V."/>
            <person name="Hibbett D.S."/>
            <person name="Martin F."/>
            <person name="Nordberg H.P."/>
            <person name="Cantor M.N."/>
            <person name="Hua S.X."/>
        </authorList>
    </citation>
    <scope>NUCLEOTIDE SEQUENCE [LARGE SCALE GENOMIC DNA]</scope>
    <source>
        <strain evidence="1 2">UH-Slu-Lm8-n1</strain>
    </source>
</reference>
<evidence type="ECO:0000313" key="1">
    <source>
        <dbReference type="EMBL" id="KIK33762.1"/>
    </source>
</evidence>
<dbReference type="AlphaFoldDB" id="A0A0D0AHI9"/>
<feature type="non-terminal residue" evidence="1">
    <location>
        <position position="104"/>
    </location>
</feature>
<dbReference type="InParanoid" id="A0A0D0AHI9"/>
<dbReference type="Proteomes" id="UP000054485">
    <property type="component" value="Unassembled WGS sequence"/>
</dbReference>
<organism evidence="1 2">
    <name type="scientific">Suillus luteus UH-Slu-Lm8-n1</name>
    <dbReference type="NCBI Taxonomy" id="930992"/>
    <lineage>
        <taxon>Eukaryota</taxon>
        <taxon>Fungi</taxon>
        <taxon>Dikarya</taxon>
        <taxon>Basidiomycota</taxon>
        <taxon>Agaricomycotina</taxon>
        <taxon>Agaricomycetes</taxon>
        <taxon>Agaricomycetidae</taxon>
        <taxon>Boletales</taxon>
        <taxon>Suillineae</taxon>
        <taxon>Suillaceae</taxon>
        <taxon>Suillus</taxon>
    </lineage>
</organism>
<reference evidence="2" key="2">
    <citation type="submission" date="2015-01" db="EMBL/GenBank/DDBJ databases">
        <title>Evolutionary Origins and Diversification of the Mycorrhizal Mutualists.</title>
        <authorList>
            <consortium name="DOE Joint Genome Institute"/>
            <consortium name="Mycorrhizal Genomics Consortium"/>
            <person name="Kohler A."/>
            <person name="Kuo A."/>
            <person name="Nagy L.G."/>
            <person name="Floudas D."/>
            <person name="Copeland A."/>
            <person name="Barry K.W."/>
            <person name="Cichocki N."/>
            <person name="Veneault-Fourrey C."/>
            <person name="LaButti K."/>
            <person name="Lindquist E.A."/>
            <person name="Lipzen A."/>
            <person name="Lundell T."/>
            <person name="Morin E."/>
            <person name="Murat C."/>
            <person name="Riley R."/>
            <person name="Ohm R."/>
            <person name="Sun H."/>
            <person name="Tunlid A."/>
            <person name="Henrissat B."/>
            <person name="Grigoriev I.V."/>
            <person name="Hibbett D.S."/>
            <person name="Martin F."/>
        </authorList>
    </citation>
    <scope>NUCLEOTIDE SEQUENCE [LARGE SCALE GENOMIC DNA]</scope>
    <source>
        <strain evidence="2">UH-Slu-Lm8-n1</strain>
    </source>
</reference>
<name>A0A0D0AHI9_9AGAM</name>
<proteinExistence type="predicted"/>
<sequence length="104" mass="11805">MFTKENLERNWSWIVSAFDYNRNGSRGKDQTPGLALKPLEAWLLPWAGAEVPKTSYPLGQLGETTTLATMVAKYLVAKIYSSKRITLIRGYIGIWTKRTKVLLN</sequence>
<dbReference type="EMBL" id="KN835873">
    <property type="protein sequence ID" value="KIK33762.1"/>
    <property type="molecule type" value="Genomic_DNA"/>
</dbReference>
<gene>
    <name evidence="1" type="ORF">CY34DRAFT_813378</name>
</gene>
<accession>A0A0D0AHI9</accession>
<protein>
    <submittedName>
        <fullName evidence="1">Uncharacterized protein</fullName>
    </submittedName>
</protein>
<dbReference type="HOGENOM" id="CLU_2256589_0_0_1"/>
<evidence type="ECO:0000313" key="2">
    <source>
        <dbReference type="Proteomes" id="UP000054485"/>
    </source>
</evidence>
<keyword evidence="2" id="KW-1185">Reference proteome</keyword>